<accession>A0AC35UCR0</accession>
<organism evidence="1 2">
    <name type="scientific">Rhabditophanes sp. KR3021</name>
    <dbReference type="NCBI Taxonomy" id="114890"/>
    <lineage>
        <taxon>Eukaryota</taxon>
        <taxon>Metazoa</taxon>
        <taxon>Ecdysozoa</taxon>
        <taxon>Nematoda</taxon>
        <taxon>Chromadorea</taxon>
        <taxon>Rhabditida</taxon>
        <taxon>Tylenchina</taxon>
        <taxon>Panagrolaimomorpha</taxon>
        <taxon>Strongyloidoidea</taxon>
        <taxon>Alloionematidae</taxon>
        <taxon>Rhabditophanes</taxon>
    </lineage>
</organism>
<dbReference type="Proteomes" id="UP000095286">
    <property type="component" value="Unplaced"/>
</dbReference>
<evidence type="ECO:0000313" key="1">
    <source>
        <dbReference type="Proteomes" id="UP000095286"/>
    </source>
</evidence>
<name>A0AC35UCR0_9BILA</name>
<evidence type="ECO:0000313" key="2">
    <source>
        <dbReference type="WBParaSite" id="RSKR_0001012500.1"/>
    </source>
</evidence>
<proteinExistence type="predicted"/>
<protein>
    <submittedName>
        <fullName evidence="2">IgGFc_binding domain-containing protein</fullName>
    </submittedName>
</protein>
<reference evidence="2" key="1">
    <citation type="submission" date="2016-11" db="UniProtKB">
        <authorList>
            <consortium name="WormBaseParasite"/>
        </authorList>
    </citation>
    <scope>IDENTIFICATION</scope>
    <source>
        <strain evidence="2">KR3021</strain>
    </source>
</reference>
<dbReference type="WBParaSite" id="RSKR_0001012500.1">
    <property type="protein sequence ID" value="RSKR_0001012500.1"/>
    <property type="gene ID" value="RSKR_0001012500"/>
</dbReference>
<sequence length="470" mass="51669">MFFGKNLFAVLAIALAVTRVHGDDSEGTEFVTSFSGYWLFDGSLVISVIIIPSEQDTICTIKYAQQSDHKIVEIEATATYGKINEYRLPNAEVYYMGLVSSAGLHADEFADDARVFVSCKDKVKLLGKHFYATMAQSELFLIPSISSASGNNFIVALPPSVYASMGHVLVLPLPGTDEVTINFKMYQNGNLYNSESKTVKTSLGAEQTFYVSYFDDPSNITFVIDSTEPVMTSLVVEMASTTGDSSCGKICCKNYMTTMLLANTVKKCNQPTLSQEQRIITNDFSSRLYISPPVASDCAEDFTVRVFDNNKLAGGEEIIISKTGYTNYTFAERREISLVSSSGDMSVIRYGTVFHNGDLQTNYGHFAHYVPSTREFVTGKSQFYALANDCALEVYTSNTDNIKLDGADVESIKTGLVGLGGKYTQILINIQGLGIHTFESAGHYVSYVVCRQVNGIYDSTGYLTGFNKRK</sequence>